<evidence type="ECO:0000313" key="3">
    <source>
        <dbReference type="Proteomes" id="UP000439113"/>
    </source>
</evidence>
<dbReference type="InterPro" id="IPR007047">
    <property type="entry name" value="Flp_Fap"/>
</dbReference>
<keyword evidence="1" id="KW-0812">Transmembrane</keyword>
<evidence type="ECO:0000256" key="1">
    <source>
        <dbReference type="SAM" id="Phobius"/>
    </source>
</evidence>
<comment type="caution">
    <text evidence="2">The sequence shown here is derived from an EMBL/GenBank/DDBJ whole genome shotgun (WGS) entry which is preliminary data.</text>
</comment>
<proteinExistence type="predicted"/>
<feature type="transmembrane region" description="Helical" evidence="1">
    <location>
        <begin position="20"/>
        <end position="38"/>
    </location>
</feature>
<keyword evidence="1" id="KW-1133">Transmembrane helix</keyword>
<accession>A0A6N8DL10</accession>
<evidence type="ECO:0000313" key="2">
    <source>
        <dbReference type="EMBL" id="MTV29414.1"/>
    </source>
</evidence>
<sequence length="54" mass="5670">MKSLLIRFTKDQSGATAIEYGLIAALISVVAITTLTTVGTRLNAKFTAISNGLN</sequence>
<dbReference type="Proteomes" id="UP000439113">
    <property type="component" value="Unassembled WGS sequence"/>
</dbReference>
<dbReference type="RefSeq" id="WP_155444091.1">
    <property type="nucleotide sequence ID" value="NZ_JAOQNR010000001.1"/>
</dbReference>
<dbReference type="AlphaFoldDB" id="A0A6N8DL10"/>
<keyword evidence="1" id="KW-0472">Membrane</keyword>
<gene>
    <name evidence="2" type="ORF">GJ654_00245</name>
</gene>
<dbReference type="EMBL" id="WNKS01000001">
    <property type="protein sequence ID" value="MTV29414.1"/>
    <property type="molecule type" value="Genomic_DNA"/>
</dbReference>
<dbReference type="OrthoDB" id="5325135at2"/>
<organism evidence="2 3">
    <name type="scientific">Rhodoblastus acidophilus</name>
    <name type="common">Rhodopseudomonas acidophila</name>
    <dbReference type="NCBI Taxonomy" id="1074"/>
    <lineage>
        <taxon>Bacteria</taxon>
        <taxon>Pseudomonadati</taxon>
        <taxon>Pseudomonadota</taxon>
        <taxon>Alphaproteobacteria</taxon>
        <taxon>Hyphomicrobiales</taxon>
        <taxon>Rhodoblastaceae</taxon>
        <taxon>Rhodoblastus</taxon>
    </lineage>
</organism>
<name>A0A6N8DL10_RHOAC</name>
<reference evidence="2 3" key="1">
    <citation type="submission" date="2019-11" db="EMBL/GenBank/DDBJ databases">
        <title>Whole-genome sequence of a Rhodoblastus acidophilus DSM 142.</title>
        <authorList>
            <person name="Kyndt J.A."/>
            <person name="Meyer T.E."/>
        </authorList>
    </citation>
    <scope>NUCLEOTIDE SEQUENCE [LARGE SCALE GENOMIC DNA]</scope>
    <source>
        <strain evidence="2 3">DSM 142</strain>
    </source>
</reference>
<dbReference type="Pfam" id="PF04964">
    <property type="entry name" value="Flp_Fap"/>
    <property type="match status" value="1"/>
</dbReference>
<protein>
    <submittedName>
        <fullName evidence="2">Flp family type IVb pilin</fullName>
    </submittedName>
</protein>